<proteinExistence type="predicted"/>
<accession>A0AAD7HPB2</accession>
<evidence type="ECO:0000313" key="1">
    <source>
        <dbReference type="EMBL" id="KAJ7725224.1"/>
    </source>
</evidence>
<name>A0AAD7HPB2_9AGAR</name>
<protein>
    <submittedName>
        <fullName evidence="1">Uncharacterized protein</fullName>
    </submittedName>
</protein>
<gene>
    <name evidence="1" type="ORF">DFH07DRAFT_783057</name>
</gene>
<reference evidence="1" key="1">
    <citation type="submission" date="2023-03" db="EMBL/GenBank/DDBJ databases">
        <title>Massive genome expansion in bonnet fungi (Mycena s.s.) driven by repeated elements and novel gene families across ecological guilds.</title>
        <authorList>
            <consortium name="Lawrence Berkeley National Laboratory"/>
            <person name="Harder C.B."/>
            <person name="Miyauchi S."/>
            <person name="Viragh M."/>
            <person name="Kuo A."/>
            <person name="Thoen E."/>
            <person name="Andreopoulos B."/>
            <person name="Lu D."/>
            <person name="Skrede I."/>
            <person name="Drula E."/>
            <person name="Henrissat B."/>
            <person name="Morin E."/>
            <person name="Kohler A."/>
            <person name="Barry K."/>
            <person name="LaButti K."/>
            <person name="Morin E."/>
            <person name="Salamov A."/>
            <person name="Lipzen A."/>
            <person name="Mereny Z."/>
            <person name="Hegedus B."/>
            <person name="Baldrian P."/>
            <person name="Stursova M."/>
            <person name="Weitz H."/>
            <person name="Taylor A."/>
            <person name="Grigoriev I.V."/>
            <person name="Nagy L.G."/>
            <person name="Martin F."/>
            <person name="Kauserud H."/>
        </authorList>
    </citation>
    <scope>NUCLEOTIDE SEQUENCE</scope>
    <source>
        <strain evidence="1">CBHHK188m</strain>
    </source>
</reference>
<dbReference type="EMBL" id="JARJLG010000230">
    <property type="protein sequence ID" value="KAJ7725224.1"/>
    <property type="molecule type" value="Genomic_DNA"/>
</dbReference>
<comment type="caution">
    <text evidence="1">The sequence shown here is derived from an EMBL/GenBank/DDBJ whole genome shotgun (WGS) entry which is preliminary data.</text>
</comment>
<evidence type="ECO:0000313" key="2">
    <source>
        <dbReference type="Proteomes" id="UP001215280"/>
    </source>
</evidence>
<sequence>MPGGPEQQVLFDPSNTLDGKEETEYFHTIIVRQRNNWLQRISQSLLPNASLIRVLVLNLSFTHGRTRIHKLSDEESSHIRRLTGRVRHLAVTWNIWAKFERKCGALQLESLYLIWDRDAPLLDHLQHPSALKDLSLRTSQAQQRERNPNFSTAYLRFYTEVQVDYAKVTSVIAPIGGVKAVRGHQFMADSGVDSTTDSSVENRPESVRVAVPPPEEELHQNRQFSRIGRNCIRIDNSRESVRIAFPPPEEELHQNRRFWMQQF</sequence>
<keyword evidence="2" id="KW-1185">Reference proteome</keyword>
<dbReference type="Proteomes" id="UP001215280">
    <property type="component" value="Unassembled WGS sequence"/>
</dbReference>
<dbReference type="AlphaFoldDB" id="A0AAD7HPB2"/>
<organism evidence="1 2">
    <name type="scientific">Mycena maculata</name>
    <dbReference type="NCBI Taxonomy" id="230809"/>
    <lineage>
        <taxon>Eukaryota</taxon>
        <taxon>Fungi</taxon>
        <taxon>Dikarya</taxon>
        <taxon>Basidiomycota</taxon>
        <taxon>Agaricomycotina</taxon>
        <taxon>Agaricomycetes</taxon>
        <taxon>Agaricomycetidae</taxon>
        <taxon>Agaricales</taxon>
        <taxon>Marasmiineae</taxon>
        <taxon>Mycenaceae</taxon>
        <taxon>Mycena</taxon>
    </lineage>
</organism>